<organism evidence="1 2">
    <name type="scientific">Streptomyces spororaveus</name>
    <dbReference type="NCBI Taxonomy" id="284039"/>
    <lineage>
        <taxon>Bacteria</taxon>
        <taxon>Bacillati</taxon>
        <taxon>Actinomycetota</taxon>
        <taxon>Actinomycetes</taxon>
        <taxon>Kitasatosporales</taxon>
        <taxon>Streptomycetaceae</taxon>
        <taxon>Streptomyces</taxon>
    </lineage>
</organism>
<evidence type="ECO:0000313" key="2">
    <source>
        <dbReference type="Proteomes" id="UP000608522"/>
    </source>
</evidence>
<keyword evidence="2" id="KW-1185">Reference proteome</keyword>
<sequence>MAMAAMPWKTARQPVTRRRTAANIVPTFPAPWLSPPGYDGVLPGAGPVFQFPPVGVGWPMEFTSQLAVQRRTVLL</sequence>
<dbReference type="EMBL" id="BNED01000005">
    <property type="protein sequence ID" value="GHI75460.1"/>
    <property type="molecule type" value="Genomic_DNA"/>
</dbReference>
<proteinExistence type="predicted"/>
<accession>A0ABQ3T536</accession>
<comment type="caution">
    <text evidence="1">The sequence shown here is derived from an EMBL/GenBank/DDBJ whole genome shotgun (WGS) entry which is preliminary data.</text>
</comment>
<reference evidence="2" key="1">
    <citation type="submission" date="2023-07" db="EMBL/GenBank/DDBJ databases">
        <title>Whole genome shotgun sequence of Streptomyces spororaveus NBRC 15456.</title>
        <authorList>
            <person name="Komaki H."/>
            <person name="Tamura T."/>
        </authorList>
    </citation>
    <scope>NUCLEOTIDE SEQUENCE [LARGE SCALE GENOMIC DNA]</scope>
    <source>
        <strain evidence="2">NBRC 15456</strain>
    </source>
</reference>
<evidence type="ECO:0000313" key="1">
    <source>
        <dbReference type="EMBL" id="GHI75460.1"/>
    </source>
</evidence>
<protein>
    <submittedName>
        <fullName evidence="1">Uncharacterized protein</fullName>
    </submittedName>
</protein>
<dbReference type="Proteomes" id="UP000608522">
    <property type="component" value="Unassembled WGS sequence"/>
</dbReference>
<name>A0ABQ3T536_9ACTN</name>
<gene>
    <name evidence="1" type="ORF">Sspor_10210</name>
</gene>